<dbReference type="CDD" id="cd05239">
    <property type="entry name" value="GDP_FS_SDR_e"/>
    <property type="match status" value="1"/>
</dbReference>
<evidence type="ECO:0000256" key="4">
    <source>
        <dbReference type="ARBA" id="ARBA00023235"/>
    </source>
</evidence>
<evidence type="ECO:0000313" key="7">
    <source>
        <dbReference type="EMBL" id="PWR76192.1"/>
    </source>
</evidence>
<dbReference type="Gene3D" id="3.90.25.10">
    <property type="entry name" value="UDP-galactose 4-epimerase, domain 1"/>
    <property type="match status" value="1"/>
</dbReference>
<protein>
    <recommendedName>
        <fullName evidence="5">GDP-L-fucose synthase</fullName>
        <ecNumber evidence="5">1.1.1.271</ecNumber>
    </recommendedName>
    <alternativeName>
        <fullName evidence="5">GDP-4-keto-6-deoxy-D-mannose-3,5-epimerase-4-reductase</fullName>
    </alternativeName>
</protein>
<dbReference type="AlphaFoldDB" id="A0A2V2N862"/>
<comment type="catalytic activity">
    <reaction evidence="5">
        <text>GDP-beta-L-fucose + NADP(+) = GDP-4-dehydro-alpha-D-rhamnose + NADPH + H(+)</text>
        <dbReference type="Rhea" id="RHEA:18885"/>
        <dbReference type="ChEBI" id="CHEBI:15378"/>
        <dbReference type="ChEBI" id="CHEBI:57273"/>
        <dbReference type="ChEBI" id="CHEBI:57783"/>
        <dbReference type="ChEBI" id="CHEBI:57964"/>
        <dbReference type="ChEBI" id="CHEBI:58349"/>
        <dbReference type="EC" id="1.1.1.271"/>
    </reaction>
</comment>
<feature type="binding site" evidence="5">
    <location>
        <position position="212"/>
    </location>
    <ligand>
        <name>substrate</name>
    </ligand>
</feature>
<dbReference type="EMBL" id="QGMZ01000004">
    <property type="protein sequence ID" value="PWR76192.1"/>
    <property type="molecule type" value="Genomic_DNA"/>
</dbReference>
<comment type="function">
    <text evidence="5">Catalyzes the two-step NADP-dependent conversion of GDP-4-dehydro-6-deoxy-D-mannose to GDP-fucose, involving an epimerase and a reductase reaction.</text>
</comment>
<dbReference type="InterPro" id="IPR028614">
    <property type="entry name" value="GDP_fucose/colitose_synth"/>
</dbReference>
<feature type="binding site" evidence="5">
    <location>
        <begin position="166"/>
        <end position="169"/>
    </location>
    <ligand>
        <name>NADP(+)</name>
        <dbReference type="ChEBI" id="CHEBI:58349"/>
    </ligand>
</feature>
<dbReference type="GO" id="GO:0042351">
    <property type="term" value="P:'de novo' GDP-L-fucose biosynthetic process"/>
    <property type="evidence" value="ECO:0007669"/>
    <property type="project" value="UniProtKB-UniRule"/>
</dbReference>
<dbReference type="GO" id="GO:0050577">
    <property type="term" value="F:GDP-L-fucose synthase activity"/>
    <property type="evidence" value="ECO:0007669"/>
    <property type="project" value="UniProtKB-UniRule"/>
</dbReference>
<dbReference type="PANTHER" id="PTHR43238">
    <property type="entry name" value="GDP-L-FUCOSE SYNTHASE"/>
    <property type="match status" value="1"/>
</dbReference>
<comment type="pathway">
    <text evidence="5">Nucleotide-sugar biosynthesis; GDP-L-fucose biosynthesis via de novo pathway; GDP-L-fucose from GDP-alpha-D-mannose: step 2/2.</text>
</comment>
<evidence type="ECO:0000256" key="1">
    <source>
        <dbReference type="ARBA" id="ARBA00005959"/>
    </source>
</evidence>
<dbReference type="OrthoDB" id="4907at2157"/>
<dbReference type="HAMAP" id="MF_00956">
    <property type="entry name" value="GDP_fucose_synth"/>
    <property type="match status" value="1"/>
</dbReference>
<feature type="site" description="Important for catalytic activity" evidence="5">
    <location>
        <position position="110"/>
    </location>
</feature>
<reference evidence="7 8" key="1">
    <citation type="submission" date="2018-05" db="EMBL/GenBank/DDBJ databases">
        <title>Draft genome of Methanospirillum stamsii Pt1.</title>
        <authorList>
            <person name="Dueholm M.S."/>
            <person name="Nielsen P.H."/>
            <person name="Bakmann L.F."/>
            <person name="Otzen D.E."/>
        </authorList>
    </citation>
    <scope>NUCLEOTIDE SEQUENCE [LARGE SCALE GENOMIC DNA]</scope>
    <source>
        <strain evidence="7 8">Pt1</strain>
    </source>
</reference>
<dbReference type="Proteomes" id="UP000245934">
    <property type="component" value="Unassembled WGS sequence"/>
</dbReference>
<dbReference type="EC" id="1.1.1.271" evidence="5"/>
<organism evidence="7 8">
    <name type="scientific">Methanospirillum stamsii</name>
    <dbReference type="NCBI Taxonomy" id="1277351"/>
    <lineage>
        <taxon>Archaea</taxon>
        <taxon>Methanobacteriati</taxon>
        <taxon>Methanobacteriota</taxon>
        <taxon>Stenosarchaea group</taxon>
        <taxon>Methanomicrobia</taxon>
        <taxon>Methanomicrobiales</taxon>
        <taxon>Methanospirillaceae</taxon>
        <taxon>Methanospirillum</taxon>
    </lineage>
</organism>
<dbReference type="Gene3D" id="3.40.50.720">
    <property type="entry name" value="NAD(P)-binding Rossmann-like Domain"/>
    <property type="match status" value="1"/>
</dbReference>
<keyword evidence="2 5" id="KW-0521">NADP</keyword>
<dbReference type="InterPro" id="IPR036291">
    <property type="entry name" value="NAD(P)-bd_dom_sf"/>
</dbReference>
<comment type="caution">
    <text evidence="5">Lacks conserved residue(s) required for the propagation of feature annotation.</text>
</comment>
<feature type="site" description="Important for catalytic activity" evidence="5">
    <location>
        <position position="112"/>
    </location>
</feature>
<keyword evidence="5" id="KW-0511">Multifunctional enzyme</keyword>
<dbReference type="SUPFAM" id="SSF51735">
    <property type="entry name" value="NAD(P)-binding Rossmann-fold domains"/>
    <property type="match status" value="1"/>
</dbReference>
<dbReference type="InterPro" id="IPR001509">
    <property type="entry name" value="Epimerase_deHydtase"/>
</dbReference>
<dbReference type="PANTHER" id="PTHR43238:SF1">
    <property type="entry name" value="GDP-L-FUCOSE SYNTHASE"/>
    <property type="match status" value="1"/>
</dbReference>
<feature type="binding site" evidence="5">
    <location>
        <position position="182"/>
    </location>
    <ligand>
        <name>NADP(+)</name>
        <dbReference type="ChEBI" id="CHEBI:58349"/>
    </ligand>
</feature>
<feature type="domain" description="NAD-dependent epimerase/dehydratase" evidence="6">
    <location>
        <begin position="9"/>
        <end position="240"/>
    </location>
</feature>
<keyword evidence="8" id="KW-1185">Reference proteome</keyword>
<dbReference type="GO" id="GO:0070401">
    <property type="term" value="F:NADP+ binding"/>
    <property type="evidence" value="ECO:0007669"/>
    <property type="project" value="UniProtKB-UniRule"/>
</dbReference>
<comment type="similarity">
    <text evidence="1 5">Belongs to the NAD(P)-dependent epimerase/dehydratase family. Fucose synthase subfamily.</text>
</comment>
<accession>A0A2V2N862</accession>
<evidence type="ECO:0000313" key="8">
    <source>
        <dbReference type="Proteomes" id="UP000245934"/>
    </source>
</evidence>
<feature type="binding site" evidence="5">
    <location>
        <position position="205"/>
    </location>
    <ligand>
        <name>substrate</name>
    </ligand>
</feature>
<feature type="binding site" evidence="5">
    <location>
        <position position="272"/>
    </location>
    <ligand>
        <name>substrate</name>
    </ligand>
</feature>
<dbReference type="GeneID" id="97609290"/>
<keyword evidence="4 5" id="KW-0413">Isomerase</keyword>
<dbReference type="RefSeq" id="WP_109939327.1">
    <property type="nucleotide sequence ID" value="NZ_CP176366.1"/>
</dbReference>
<proteinExistence type="inferred from homology"/>
<evidence type="ECO:0000256" key="5">
    <source>
        <dbReference type="HAMAP-Rule" id="MF_00956"/>
    </source>
</evidence>
<feature type="binding site" evidence="5">
    <location>
        <position position="143"/>
    </location>
    <ligand>
        <name>NADP(+)</name>
        <dbReference type="ChEBI" id="CHEBI:58349"/>
    </ligand>
</feature>
<dbReference type="UniPathway" id="UPA00128">
    <property type="reaction ID" value="UER00191"/>
</dbReference>
<feature type="binding site" evidence="5">
    <location>
        <position position="190"/>
    </location>
    <ligand>
        <name>substrate</name>
    </ligand>
</feature>
<keyword evidence="3 5" id="KW-0560">Oxidoreductase</keyword>
<name>A0A2V2N862_9EURY</name>
<gene>
    <name evidence="5" type="primary">fcl</name>
    <name evidence="7" type="ORF">DLD82_01505</name>
</gene>
<feature type="active site" description="Proton donor/acceptor" evidence="5">
    <location>
        <position position="139"/>
    </location>
</feature>
<evidence type="ECO:0000256" key="3">
    <source>
        <dbReference type="ARBA" id="ARBA00023002"/>
    </source>
</evidence>
<comment type="caution">
    <text evidence="7">The sequence shown here is derived from an EMBL/GenBank/DDBJ whole genome shotgun (WGS) entry which is preliminary data.</text>
</comment>
<evidence type="ECO:0000256" key="2">
    <source>
        <dbReference type="ARBA" id="ARBA00022857"/>
    </source>
</evidence>
<feature type="binding site" evidence="5">
    <location>
        <begin position="13"/>
        <end position="19"/>
    </location>
    <ligand>
        <name>NADP(+)</name>
        <dbReference type="ChEBI" id="CHEBI:58349"/>
    </ligand>
</feature>
<dbReference type="Pfam" id="PF01370">
    <property type="entry name" value="Epimerase"/>
    <property type="match status" value="1"/>
</dbReference>
<dbReference type="GO" id="GO:0016853">
    <property type="term" value="F:isomerase activity"/>
    <property type="evidence" value="ECO:0007669"/>
    <property type="project" value="UniProtKB-KW"/>
</dbReference>
<evidence type="ECO:0000259" key="6">
    <source>
        <dbReference type="Pfam" id="PF01370"/>
    </source>
</evidence>
<sequence length="310" mass="34730">MNYWENKKILVTGGAGFLGKNVIQQMIQRGAVPSNIVIPRSKDCDLRDNLNCIKVVKGIDIIIHLAAKVGGIGYNQKHPGDLFYDNAIMGIQLMEAARIAGVSKFVAVGTVCAYPKFTPVPFREEELWNGYPEETNAPYGLAKKMLLVQAQAYRQQYGFNAIYLLPVNLYGPEDNFDPESSHVIPALIKKFVEAKKNDEPYVEVWGTGSASREFLYVEDAARGIVLATEKYNGNESVNLGAGNEIQIKQLVEIIKEVVGYKGEIRYDVSKPDGQPRRCLDVSKAQKYFGFHAEVDFSEGLKRTIEWYCNF</sequence>